<organism evidence="13 14">
    <name type="scientific">Octadecabacter ascidiaceicola</name>
    <dbReference type="NCBI Taxonomy" id="1655543"/>
    <lineage>
        <taxon>Bacteria</taxon>
        <taxon>Pseudomonadati</taxon>
        <taxon>Pseudomonadota</taxon>
        <taxon>Alphaproteobacteria</taxon>
        <taxon>Rhodobacterales</taxon>
        <taxon>Roseobacteraceae</taxon>
        <taxon>Octadecabacter</taxon>
    </lineage>
</organism>
<comment type="catalytic activity">
    <reaction evidence="8">
        <text>L-aspartate(89)-[ribosomal protein uS12]-hydrogen + (sulfur carrier)-SH + AH2 + 2 S-adenosyl-L-methionine = 3-methylsulfanyl-L-aspartate(89)-[ribosomal protein uS12]-hydrogen + (sulfur carrier)-H + 5'-deoxyadenosine + L-methionine + A + S-adenosyl-L-homocysteine + 2 H(+)</text>
        <dbReference type="Rhea" id="RHEA:37087"/>
        <dbReference type="Rhea" id="RHEA-COMP:10460"/>
        <dbReference type="Rhea" id="RHEA-COMP:10461"/>
        <dbReference type="Rhea" id="RHEA-COMP:14737"/>
        <dbReference type="Rhea" id="RHEA-COMP:14739"/>
        <dbReference type="ChEBI" id="CHEBI:13193"/>
        <dbReference type="ChEBI" id="CHEBI:15378"/>
        <dbReference type="ChEBI" id="CHEBI:17319"/>
        <dbReference type="ChEBI" id="CHEBI:17499"/>
        <dbReference type="ChEBI" id="CHEBI:29917"/>
        <dbReference type="ChEBI" id="CHEBI:29961"/>
        <dbReference type="ChEBI" id="CHEBI:57844"/>
        <dbReference type="ChEBI" id="CHEBI:57856"/>
        <dbReference type="ChEBI" id="CHEBI:59789"/>
        <dbReference type="ChEBI" id="CHEBI:64428"/>
        <dbReference type="ChEBI" id="CHEBI:73599"/>
        <dbReference type="EC" id="2.8.4.4"/>
    </reaction>
</comment>
<proteinExistence type="inferred from homology"/>
<dbReference type="EC" id="2.8.4.4" evidence="8"/>
<dbReference type="InterPro" id="IPR023404">
    <property type="entry name" value="rSAM_horseshoe"/>
</dbReference>
<dbReference type="GO" id="GO:0035599">
    <property type="term" value="F:aspartic acid methylthiotransferase activity"/>
    <property type="evidence" value="ECO:0007669"/>
    <property type="project" value="TreeGrafter"/>
</dbReference>
<dbReference type="OrthoDB" id="9805215at2"/>
<evidence type="ECO:0000256" key="4">
    <source>
        <dbReference type="ARBA" id="ARBA00022691"/>
    </source>
</evidence>
<reference evidence="14" key="1">
    <citation type="submission" date="2017-05" db="EMBL/GenBank/DDBJ databases">
        <authorList>
            <person name="Rodrigo-Torres L."/>
            <person name="Arahal R. D."/>
            <person name="Lucena T."/>
        </authorList>
    </citation>
    <scope>NUCLEOTIDE SEQUENCE [LARGE SCALE GENOMIC DNA]</scope>
    <source>
        <strain evidence="14">CECT 8868</strain>
    </source>
</reference>
<dbReference type="GO" id="GO:0046872">
    <property type="term" value="F:metal ion binding"/>
    <property type="evidence" value="ECO:0007669"/>
    <property type="project" value="UniProtKB-KW"/>
</dbReference>
<keyword evidence="6 8" id="KW-0408">Iron</keyword>
<dbReference type="Gene3D" id="3.80.30.20">
    <property type="entry name" value="tm_1862 like domain"/>
    <property type="match status" value="1"/>
</dbReference>
<dbReference type="InterPro" id="IPR058240">
    <property type="entry name" value="rSAM_sf"/>
</dbReference>
<dbReference type="SFLD" id="SFLDG01082">
    <property type="entry name" value="B12-binding_domain_containing"/>
    <property type="match status" value="1"/>
</dbReference>
<dbReference type="RefSeq" id="WP_093995376.1">
    <property type="nucleotide sequence ID" value="NZ_FXYD01000001.1"/>
</dbReference>
<feature type="binding site" evidence="8">
    <location>
        <position position="175"/>
    </location>
    <ligand>
        <name>[4Fe-4S] cluster</name>
        <dbReference type="ChEBI" id="CHEBI:49883"/>
        <label>2</label>
        <note>4Fe-4S-S-AdoMet</note>
    </ligand>
</feature>
<dbReference type="PROSITE" id="PS51449">
    <property type="entry name" value="MTTASE_N"/>
    <property type="match status" value="1"/>
</dbReference>
<evidence type="ECO:0000259" key="10">
    <source>
        <dbReference type="PROSITE" id="PS50926"/>
    </source>
</evidence>
<keyword evidence="2 8" id="KW-0963">Cytoplasm</keyword>
<dbReference type="InterPro" id="IPR007197">
    <property type="entry name" value="rSAM"/>
</dbReference>
<evidence type="ECO:0000256" key="1">
    <source>
        <dbReference type="ARBA" id="ARBA00022485"/>
    </source>
</evidence>
<feature type="binding site" evidence="8">
    <location>
        <position position="168"/>
    </location>
    <ligand>
        <name>[4Fe-4S] cluster</name>
        <dbReference type="ChEBI" id="CHEBI:49883"/>
        <label>2</label>
        <note>4Fe-4S-S-AdoMet</note>
    </ligand>
</feature>
<feature type="binding site" evidence="8">
    <location>
        <position position="72"/>
    </location>
    <ligand>
        <name>[4Fe-4S] cluster</name>
        <dbReference type="ChEBI" id="CHEBI:49883"/>
        <label>1</label>
    </ligand>
</feature>
<keyword evidence="14" id="KW-1185">Reference proteome</keyword>
<keyword evidence="3 8" id="KW-0808">Transferase</keyword>
<keyword evidence="13" id="KW-0687">Ribonucleoprotein</keyword>
<dbReference type="SMART" id="SM00729">
    <property type="entry name" value="Elp3"/>
    <property type="match status" value="1"/>
</dbReference>
<comment type="cofactor">
    <cofactor evidence="8">
        <name>[4Fe-4S] cluster</name>
        <dbReference type="ChEBI" id="CHEBI:49883"/>
    </cofactor>
    <text evidence="8">Binds 2 [4Fe-4S] clusters. One cluster is coordinated with 3 cysteines and an exchangeable S-adenosyl-L-methionine.</text>
</comment>
<feature type="binding site" evidence="8">
    <location>
        <position position="101"/>
    </location>
    <ligand>
        <name>[4Fe-4S] cluster</name>
        <dbReference type="ChEBI" id="CHEBI:49883"/>
        <label>1</label>
    </ligand>
</feature>
<dbReference type="FunFam" id="3.80.30.20:FF:000001">
    <property type="entry name" value="tRNA-2-methylthio-N(6)-dimethylallyladenosine synthase 2"/>
    <property type="match status" value="1"/>
</dbReference>
<dbReference type="HAMAP" id="MF_01865">
    <property type="entry name" value="MTTase_RimO"/>
    <property type="match status" value="1"/>
</dbReference>
<keyword evidence="13" id="KW-0689">Ribosomal protein</keyword>
<evidence type="ECO:0000259" key="12">
    <source>
        <dbReference type="PROSITE" id="PS51918"/>
    </source>
</evidence>
<dbReference type="Gene3D" id="3.40.50.12160">
    <property type="entry name" value="Methylthiotransferase, N-terminal domain"/>
    <property type="match status" value="1"/>
</dbReference>
<accession>A0A238JTW8</accession>
<name>A0A238JTW8_9RHOB</name>
<dbReference type="GO" id="GO:0103039">
    <property type="term" value="F:protein methylthiotransferase activity"/>
    <property type="evidence" value="ECO:0007669"/>
    <property type="project" value="UniProtKB-EC"/>
</dbReference>
<comment type="similarity">
    <text evidence="8">Belongs to the methylthiotransferase family. RimO subfamily.</text>
</comment>
<dbReference type="Gene3D" id="2.40.50.140">
    <property type="entry name" value="Nucleic acid-binding proteins"/>
    <property type="match status" value="1"/>
</dbReference>
<dbReference type="CDD" id="cd01335">
    <property type="entry name" value="Radical_SAM"/>
    <property type="match status" value="1"/>
</dbReference>
<dbReference type="SFLD" id="SFLDS00029">
    <property type="entry name" value="Radical_SAM"/>
    <property type="match status" value="1"/>
</dbReference>
<feature type="binding site" evidence="8">
    <location>
        <position position="36"/>
    </location>
    <ligand>
        <name>[4Fe-4S] cluster</name>
        <dbReference type="ChEBI" id="CHEBI:49883"/>
        <label>1</label>
    </ligand>
</feature>
<keyword evidence="7 8" id="KW-0411">Iron-sulfur</keyword>
<keyword evidence="5 8" id="KW-0479">Metal-binding</keyword>
<comment type="subcellular location">
    <subcellularLocation>
        <location evidence="8">Cytoplasm</location>
    </subcellularLocation>
</comment>
<dbReference type="FunFam" id="3.40.50.12160:FF:000002">
    <property type="entry name" value="Ribosomal protein S12 methylthiotransferase RimO"/>
    <property type="match status" value="1"/>
</dbReference>
<dbReference type="SFLD" id="SFLDG01061">
    <property type="entry name" value="methylthiotransferase"/>
    <property type="match status" value="1"/>
</dbReference>
<evidence type="ECO:0000256" key="6">
    <source>
        <dbReference type="ARBA" id="ARBA00023004"/>
    </source>
</evidence>
<keyword evidence="1 8" id="KW-0004">4Fe-4S</keyword>
<comment type="function">
    <text evidence="8">Catalyzes the methylthiolation of an aspartic acid residue of ribosomal protein uS12.</text>
</comment>
<dbReference type="InterPro" id="IPR038135">
    <property type="entry name" value="Methylthiotransferase_N_sf"/>
</dbReference>
<dbReference type="Pfam" id="PF18693">
    <property type="entry name" value="TRAM_2"/>
    <property type="match status" value="1"/>
</dbReference>
<dbReference type="InterPro" id="IPR006638">
    <property type="entry name" value="Elp3/MiaA/NifB-like_rSAM"/>
</dbReference>
<feature type="compositionally biased region" description="Basic and acidic residues" evidence="9">
    <location>
        <begin position="12"/>
        <end position="23"/>
    </location>
</feature>
<protein>
    <recommendedName>
        <fullName evidence="8">Ribosomal protein uS12 methylthiotransferase RimO</fullName>
        <shortName evidence="8">uS12 MTTase</shortName>
        <shortName evidence="8">uS12 methylthiotransferase</shortName>
        <ecNumber evidence="8">2.8.4.4</ecNumber>
    </recommendedName>
    <alternativeName>
        <fullName evidence="8">Ribosomal protein uS12 (aspartate-C(3))-methylthiotransferase</fullName>
    </alternativeName>
    <alternativeName>
        <fullName evidence="8">Ribosome maturation factor RimO</fullName>
    </alternativeName>
</protein>
<dbReference type="GO" id="GO:0005840">
    <property type="term" value="C:ribosome"/>
    <property type="evidence" value="ECO:0007669"/>
    <property type="project" value="UniProtKB-KW"/>
</dbReference>
<evidence type="ECO:0000256" key="3">
    <source>
        <dbReference type="ARBA" id="ARBA00022679"/>
    </source>
</evidence>
<evidence type="ECO:0000313" key="14">
    <source>
        <dbReference type="Proteomes" id="UP000203464"/>
    </source>
</evidence>
<feature type="domain" description="TRAM" evidence="10">
    <location>
        <begin position="391"/>
        <end position="458"/>
    </location>
</feature>
<dbReference type="InterPro" id="IPR012340">
    <property type="entry name" value="NA-bd_OB-fold"/>
</dbReference>
<feature type="binding site" evidence="8">
    <location>
        <position position="172"/>
    </location>
    <ligand>
        <name>[4Fe-4S] cluster</name>
        <dbReference type="ChEBI" id="CHEBI:49883"/>
        <label>2</label>
        <note>4Fe-4S-S-AdoMet</note>
    </ligand>
</feature>
<dbReference type="InterPro" id="IPR005839">
    <property type="entry name" value="Methylthiotransferase"/>
</dbReference>
<dbReference type="InterPro" id="IPR013848">
    <property type="entry name" value="Methylthiotransferase_N"/>
</dbReference>
<dbReference type="Pfam" id="PF04055">
    <property type="entry name" value="Radical_SAM"/>
    <property type="match status" value="1"/>
</dbReference>
<dbReference type="SFLD" id="SFLDF00274">
    <property type="entry name" value="ribosomal_protein_S12_methylth"/>
    <property type="match status" value="1"/>
</dbReference>
<evidence type="ECO:0000259" key="11">
    <source>
        <dbReference type="PROSITE" id="PS51449"/>
    </source>
</evidence>
<sequence length="458" mass="50713">MSQNPPNLRPDLAPKVKIQEPTRDGQPTIGMVSLGCPKALVDSERILTRLRAEGYAISPEYSGADAVIVNTCGFLDSAKAESLDAIGEALKENGKVIVTGCLGAEPDYIREHHPQILAVTGPHQYEQVLDAVHANVPPSPDPFIDLLPASGVSLTPRHYSYLKISEGCNHKCKFCIIPDMRGKLASRPAHAVMREAEKLVDNGVKELLVISQDTSAYGTDWPSEQRRGLTEQPITTLARDLGSLGAWVRLHYVYPYPNVRELIPLMSDGLILPYLDIPFQHAHPETLRRMARPAHAERTLDRIEEWRGLCPDITLRSTFIVGYPGETEEEFQTLLDWMDEAQLDRVGCFQYENVDGARSNALPDHVPAEVKQNRWDRFMEKAQAISEAKLAAKVGQIMDVIIDDIDEDGIATCRTKSDAPEIDGNLFIDEGTAGLKVGEIVSVEVDEAGEYDLWGCVR</sequence>
<evidence type="ECO:0000256" key="9">
    <source>
        <dbReference type="SAM" id="MobiDB-lite"/>
    </source>
</evidence>
<dbReference type="PROSITE" id="PS51918">
    <property type="entry name" value="RADICAL_SAM"/>
    <property type="match status" value="1"/>
</dbReference>
<dbReference type="PANTHER" id="PTHR43837:SF1">
    <property type="entry name" value="RIBOSOMAL PROTEIN US12 METHYLTHIOTRANSFERASE RIMO"/>
    <property type="match status" value="1"/>
</dbReference>
<evidence type="ECO:0000256" key="2">
    <source>
        <dbReference type="ARBA" id="ARBA00022490"/>
    </source>
</evidence>
<dbReference type="EMBL" id="FXYD01000001">
    <property type="protein sequence ID" value="SMX33637.1"/>
    <property type="molecule type" value="Genomic_DNA"/>
</dbReference>
<keyword evidence="4 8" id="KW-0949">S-adenosyl-L-methionine</keyword>
<dbReference type="SUPFAM" id="SSF102114">
    <property type="entry name" value="Radical SAM enzymes"/>
    <property type="match status" value="1"/>
</dbReference>
<dbReference type="AlphaFoldDB" id="A0A238JTW8"/>
<feature type="domain" description="MTTase N-terminal" evidence="11">
    <location>
        <begin position="27"/>
        <end position="137"/>
    </location>
</feature>
<gene>
    <name evidence="8 13" type="primary">rimO</name>
    <name evidence="13" type="ORF">OCA8868_00991</name>
</gene>
<dbReference type="InterPro" id="IPR005840">
    <property type="entry name" value="Ribosomal_uS12_MeSTrfase_RimO"/>
</dbReference>
<dbReference type="InterPro" id="IPR002792">
    <property type="entry name" value="TRAM_dom"/>
</dbReference>
<dbReference type="Pfam" id="PF00919">
    <property type="entry name" value="UPF0004"/>
    <property type="match status" value="1"/>
</dbReference>
<dbReference type="GO" id="GO:0005829">
    <property type="term" value="C:cytosol"/>
    <property type="evidence" value="ECO:0007669"/>
    <property type="project" value="TreeGrafter"/>
</dbReference>
<dbReference type="PROSITE" id="PS50926">
    <property type="entry name" value="TRAM"/>
    <property type="match status" value="1"/>
</dbReference>
<evidence type="ECO:0000313" key="13">
    <source>
        <dbReference type="EMBL" id="SMX33637.1"/>
    </source>
</evidence>
<dbReference type="NCBIfam" id="TIGR01125">
    <property type="entry name" value="30S ribosomal protein S12 methylthiotransferase RimO"/>
    <property type="match status" value="1"/>
</dbReference>
<evidence type="ECO:0000256" key="7">
    <source>
        <dbReference type="ARBA" id="ARBA00023014"/>
    </source>
</evidence>
<feature type="domain" description="Radical SAM core" evidence="12">
    <location>
        <begin position="154"/>
        <end position="388"/>
    </location>
</feature>
<dbReference type="GO" id="GO:0006400">
    <property type="term" value="P:tRNA modification"/>
    <property type="evidence" value="ECO:0007669"/>
    <property type="project" value="InterPro"/>
</dbReference>
<dbReference type="Proteomes" id="UP000203464">
    <property type="component" value="Unassembled WGS sequence"/>
</dbReference>
<dbReference type="NCBIfam" id="TIGR00089">
    <property type="entry name" value="MiaB/RimO family radical SAM methylthiotransferase"/>
    <property type="match status" value="1"/>
</dbReference>
<evidence type="ECO:0000256" key="8">
    <source>
        <dbReference type="HAMAP-Rule" id="MF_01865"/>
    </source>
</evidence>
<feature type="region of interest" description="Disordered" evidence="9">
    <location>
        <begin position="1"/>
        <end position="24"/>
    </location>
</feature>
<dbReference type="GO" id="GO:0051539">
    <property type="term" value="F:4 iron, 4 sulfur cluster binding"/>
    <property type="evidence" value="ECO:0007669"/>
    <property type="project" value="UniProtKB-UniRule"/>
</dbReference>
<dbReference type="PANTHER" id="PTHR43837">
    <property type="entry name" value="RIBOSOMAL PROTEIN S12 METHYLTHIOTRANSFERASE RIMO"/>
    <property type="match status" value="1"/>
</dbReference>
<evidence type="ECO:0000256" key="5">
    <source>
        <dbReference type="ARBA" id="ARBA00022723"/>
    </source>
</evidence>